<dbReference type="PANTHER" id="PTHR39560:SF1">
    <property type="entry name" value="PROTEIN ADENYLYLTRANSFERASE FIC-RELATED"/>
    <property type="match status" value="1"/>
</dbReference>
<protein>
    <recommendedName>
        <fullName evidence="5">protein adenylyltransferase</fullName>
        <ecNumber evidence="5">2.7.7.108</ecNumber>
    </recommendedName>
</protein>
<dbReference type="HOGENOM" id="CLU_024177_0_0_5"/>
<evidence type="ECO:0000313" key="9">
    <source>
        <dbReference type="EMBL" id="KEC54395.1"/>
    </source>
</evidence>
<keyword evidence="1" id="KW-0808">Transferase</keyword>
<gene>
    <name evidence="9" type="ORF">O99_01276</name>
</gene>
<reference evidence="9 10" key="1">
    <citation type="submission" date="2012-04" db="EMBL/GenBank/DDBJ databases">
        <title>The Genome Sequence of Bartonella rochalimae BMGH.</title>
        <authorList>
            <consortium name="The Broad Institute Genome Sequencing Platform"/>
            <consortium name="The Broad Institute Genome Sequencing Center for Infectious Disease"/>
            <person name="Feldgarden M."/>
            <person name="Kirby J."/>
            <person name="Kosoy M."/>
            <person name="Birtles R."/>
            <person name="Probert W.S."/>
            <person name="Chiaraviglio L."/>
            <person name="Walker B."/>
            <person name="Young S.K."/>
            <person name="Zeng Q."/>
            <person name="Gargeya S."/>
            <person name="Fitzgerald M."/>
            <person name="Haas B."/>
            <person name="Abouelleil A."/>
            <person name="Alvarado L."/>
            <person name="Arachchi H.M."/>
            <person name="Berlin A.M."/>
            <person name="Chapman S.B."/>
            <person name="Goldberg J."/>
            <person name="Griggs A."/>
            <person name="Gujja S."/>
            <person name="Hansen M."/>
            <person name="Howarth C."/>
            <person name="Imamovic A."/>
            <person name="Larimer J."/>
            <person name="McCowen C."/>
            <person name="Montmayeur A."/>
            <person name="Murphy C."/>
            <person name="Neiman D."/>
            <person name="Pearson M."/>
            <person name="Priest M."/>
            <person name="Roberts A."/>
            <person name="Saif S."/>
            <person name="Shea T."/>
            <person name="Sisk P."/>
            <person name="Sykes S."/>
            <person name="Wortman J."/>
            <person name="Nusbaum C."/>
            <person name="Birren B."/>
        </authorList>
    </citation>
    <scope>NUCLEOTIDE SEQUENCE [LARGE SCALE GENOMIC DNA]</scope>
    <source>
        <strain evidence="9 10">ATCC BAA-1498</strain>
    </source>
</reference>
<dbReference type="GO" id="GO:0070733">
    <property type="term" value="F:AMPylase activity"/>
    <property type="evidence" value="ECO:0007669"/>
    <property type="project" value="UniProtKB-EC"/>
</dbReference>
<evidence type="ECO:0000259" key="8">
    <source>
        <dbReference type="PROSITE" id="PS51459"/>
    </source>
</evidence>
<dbReference type="Pfam" id="PF02661">
    <property type="entry name" value="Fic"/>
    <property type="match status" value="1"/>
</dbReference>
<dbReference type="PATRIC" id="fig|685782.3.peg.1333"/>
<evidence type="ECO:0000256" key="2">
    <source>
        <dbReference type="ARBA" id="ARBA00022695"/>
    </source>
</evidence>
<organism evidence="9 10">
    <name type="scientific">Bartonella rochalimae ATCC BAA-1498</name>
    <dbReference type="NCBI Taxonomy" id="685782"/>
    <lineage>
        <taxon>Bacteria</taxon>
        <taxon>Pseudomonadati</taxon>
        <taxon>Pseudomonadota</taxon>
        <taxon>Alphaproteobacteria</taxon>
        <taxon>Hyphomicrobiales</taxon>
        <taxon>Bartonellaceae</taxon>
        <taxon>Bartonella</taxon>
    </lineage>
</organism>
<sequence>MRKKFLRVILKPSKRKDLPSFGCDYTYPNSDVLINKYGIKNSQALHEKSAYHSEQAIIRLRQEALPNKFNSSYLKHIHKCLFEDTFEWAGCTRDLTFKFKNGVTANISKMQIPNSDAFFKESEAVSKSLHKFDQVLSKKNNLQGLSREEFVNEATKLFSFLNYIHPFRDGNGLAQRVFFERLAEAAGHKLDFSVVTQKRMIHACNDAIPVEGNVNYETMQHLFEDISNPEKRRILKDYLNAVSNNKHACNFLDDQIIITPREGVTYTGFYKVSNADSIIVETVDFYMVCCKDYFTPEQLKALKPNDEITFTVSINKDLDQILIPAEKIPPLTSEKILQKIENHIKLQNNRKEIENLSQIVYGNSKALDPSIDIINKGREVSKKIPKQILNDPESIAKLAGFKILGIRAPGRRIAERNLAPLSQKIKNYMSAVEVTKNIIIRNHVIEQKRLLQEVRLPSKLMQDVLSVVQNEKSQALNVENCVKIQKELISFLTKFESRLSETESQAFREGDYKQIAESIGMSEHKAKILISTVNKAKKMYRQLQQLKVNKSIQMGVAV</sequence>
<dbReference type="InterPro" id="IPR040548">
    <property type="entry name" value="BepA_ID"/>
</dbReference>
<evidence type="ECO:0000256" key="3">
    <source>
        <dbReference type="ARBA" id="ARBA00022741"/>
    </source>
</evidence>
<keyword evidence="3" id="KW-0547">Nucleotide-binding</keyword>
<accession>A0A067W3F7</accession>
<proteinExistence type="predicted"/>
<evidence type="ECO:0000256" key="1">
    <source>
        <dbReference type="ARBA" id="ARBA00022679"/>
    </source>
</evidence>
<keyword evidence="2" id="KW-0548">Nucleotidyltransferase</keyword>
<dbReference type="SUPFAM" id="SSF140931">
    <property type="entry name" value="Fic-like"/>
    <property type="match status" value="1"/>
</dbReference>
<dbReference type="PROSITE" id="PS51459">
    <property type="entry name" value="FIDO"/>
    <property type="match status" value="1"/>
</dbReference>
<comment type="catalytic activity">
    <reaction evidence="6">
        <text>L-threonyl-[protein] + ATP = 3-O-(5'-adenylyl)-L-threonyl-[protein] + diphosphate</text>
        <dbReference type="Rhea" id="RHEA:54292"/>
        <dbReference type="Rhea" id="RHEA-COMP:11060"/>
        <dbReference type="Rhea" id="RHEA-COMP:13847"/>
        <dbReference type="ChEBI" id="CHEBI:30013"/>
        <dbReference type="ChEBI" id="CHEBI:30616"/>
        <dbReference type="ChEBI" id="CHEBI:33019"/>
        <dbReference type="ChEBI" id="CHEBI:138113"/>
        <dbReference type="EC" id="2.7.7.108"/>
    </reaction>
</comment>
<evidence type="ECO:0000256" key="7">
    <source>
        <dbReference type="ARBA" id="ARBA00048696"/>
    </source>
</evidence>
<evidence type="ECO:0000256" key="5">
    <source>
        <dbReference type="ARBA" id="ARBA00034531"/>
    </source>
</evidence>
<dbReference type="Proteomes" id="UP000027336">
    <property type="component" value="Unassembled WGS sequence"/>
</dbReference>
<comment type="caution">
    <text evidence="9">The sequence shown here is derived from an EMBL/GenBank/DDBJ whole genome shotgun (WGS) entry which is preliminary data.</text>
</comment>
<dbReference type="Gene3D" id="1.10.3290.10">
    <property type="entry name" value="Fido-like domain"/>
    <property type="match status" value="1"/>
</dbReference>
<dbReference type="eggNOG" id="COG2184">
    <property type="taxonomic scope" value="Bacteria"/>
</dbReference>
<dbReference type="PANTHER" id="PTHR39560">
    <property type="entry name" value="PROTEIN ADENYLYLTRANSFERASE FIC-RELATED"/>
    <property type="match status" value="1"/>
</dbReference>
<dbReference type="GO" id="GO:0005524">
    <property type="term" value="F:ATP binding"/>
    <property type="evidence" value="ECO:0007669"/>
    <property type="project" value="UniProtKB-KW"/>
</dbReference>
<dbReference type="InterPro" id="IPR003812">
    <property type="entry name" value="Fido"/>
</dbReference>
<keyword evidence="4" id="KW-0067">ATP-binding</keyword>
<dbReference type="NCBIfam" id="NF033856">
    <property type="entry name" value="T4SS_effec_BID"/>
    <property type="match status" value="1"/>
</dbReference>
<comment type="catalytic activity">
    <reaction evidence="7">
        <text>L-tyrosyl-[protein] + ATP = O-(5'-adenylyl)-L-tyrosyl-[protein] + diphosphate</text>
        <dbReference type="Rhea" id="RHEA:54288"/>
        <dbReference type="Rhea" id="RHEA-COMP:10136"/>
        <dbReference type="Rhea" id="RHEA-COMP:13846"/>
        <dbReference type="ChEBI" id="CHEBI:30616"/>
        <dbReference type="ChEBI" id="CHEBI:33019"/>
        <dbReference type="ChEBI" id="CHEBI:46858"/>
        <dbReference type="ChEBI" id="CHEBI:83624"/>
        <dbReference type="EC" id="2.7.7.108"/>
    </reaction>
</comment>
<dbReference type="OrthoDB" id="9813719at2"/>
<name>A0A067W3F7_9HYPH</name>
<dbReference type="Pfam" id="PF18543">
    <property type="entry name" value="ID"/>
    <property type="match status" value="1"/>
</dbReference>
<dbReference type="AlphaFoldDB" id="A0A067W3F7"/>
<evidence type="ECO:0000313" key="10">
    <source>
        <dbReference type="Proteomes" id="UP000027336"/>
    </source>
</evidence>
<feature type="domain" description="Fido" evidence="8">
    <location>
        <begin position="69"/>
        <end position="225"/>
    </location>
</feature>
<dbReference type="InterPro" id="IPR012340">
    <property type="entry name" value="NA-bd_OB-fold"/>
</dbReference>
<dbReference type="EC" id="2.7.7.108" evidence="5"/>
<evidence type="ECO:0000256" key="4">
    <source>
        <dbReference type="ARBA" id="ARBA00022840"/>
    </source>
</evidence>
<dbReference type="Gene3D" id="2.40.50.140">
    <property type="entry name" value="Nucleic acid-binding proteins"/>
    <property type="match status" value="1"/>
</dbReference>
<evidence type="ECO:0000256" key="6">
    <source>
        <dbReference type="ARBA" id="ARBA00047939"/>
    </source>
</evidence>
<keyword evidence="10" id="KW-1185">Reference proteome</keyword>
<dbReference type="EMBL" id="AHPK01000018">
    <property type="protein sequence ID" value="KEC54395.1"/>
    <property type="molecule type" value="Genomic_DNA"/>
</dbReference>
<dbReference type="GO" id="GO:0051302">
    <property type="term" value="P:regulation of cell division"/>
    <property type="evidence" value="ECO:0007669"/>
    <property type="project" value="TreeGrafter"/>
</dbReference>
<dbReference type="InterPro" id="IPR036597">
    <property type="entry name" value="Fido-like_dom_sf"/>
</dbReference>